<name>W6US61_ECHGR</name>
<keyword evidence="1" id="KW-0472">Membrane</keyword>
<dbReference type="Proteomes" id="UP000019149">
    <property type="component" value="Unassembled WGS sequence"/>
</dbReference>
<comment type="caution">
    <text evidence="2">The sequence shown here is derived from an EMBL/GenBank/DDBJ whole genome shotgun (WGS) entry which is preliminary data.</text>
</comment>
<keyword evidence="1" id="KW-1133">Transmembrane helix</keyword>
<dbReference type="RefSeq" id="XP_024347465.1">
    <property type="nucleotide sequence ID" value="XM_024498133.1"/>
</dbReference>
<reference evidence="2 3" key="1">
    <citation type="journal article" date="2013" name="Nat. Genet.">
        <title>The genome of the hydatid tapeworm Echinococcus granulosus.</title>
        <authorList>
            <person name="Zheng H."/>
            <person name="Zhang W."/>
            <person name="Zhang L."/>
            <person name="Zhang Z."/>
            <person name="Li J."/>
            <person name="Lu G."/>
            <person name="Zhu Y."/>
            <person name="Wang Y."/>
            <person name="Huang Y."/>
            <person name="Liu J."/>
            <person name="Kang H."/>
            <person name="Chen J."/>
            <person name="Wang L."/>
            <person name="Chen A."/>
            <person name="Yu S."/>
            <person name="Gao Z."/>
            <person name="Jin L."/>
            <person name="Gu W."/>
            <person name="Wang Z."/>
            <person name="Zhao L."/>
            <person name="Shi B."/>
            <person name="Wen H."/>
            <person name="Lin R."/>
            <person name="Jones M.K."/>
            <person name="Brejova B."/>
            <person name="Vinar T."/>
            <person name="Zhao G."/>
            <person name="McManus D.P."/>
            <person name="Chen Z."/>
            <person name="Zhou Y."/>
            <person name="Wang S."/>
        </authorList>
    </citation>
    <scope>NUCLEOTIDE SEQUENCE [LARGE SCALE GENOMIC DNA]</scope>
</reference>
<dbReference type="STRING" id="6210.W6US61"/>
<dbReference type="KEGG" id="egl:EGR_08884"/>
<sequence length="148" mass="16646">MRHFELKISNHPVSTFANAEQICVSLDYVPDRGRMLWSRWVLILICLTQLLSAFAVIGCHAVDFSEDTKLEVGVSLGILAFGNIFDPWDRGDRVGEATGVVTSVLFYRRWRSAETRTRSKTGEANHEAWICTRAALSLIGMAPIARYE</sequence>
<proteinExistence type="predicted"/>
<protein>
    <submittedName>
        <fullName evidence="2">Uncharacterized protein</fullName>
    </submittedName>
</protein>
<keyword evidence="1" id="KW-0812">Transmembrane</keyword>
<dbReference type="OrthoDB" id="6284045at2759"/>
<evidence type="ECO:0000313" key="2">
    <source>
        <dbReference type="EMBL" id="EUB56269.1"/>
    </source>
</evidence>
<organism evidence="2 3">
    <name type="scientific">Echinococcus granulosus</name>
    <name type="common">Hydatid tapeworm</name>
    <dbReference type="NCBI Taxonomy" id="6210"/>
    <lineage>
        <taxon>Eukaryota</taxon>
        <taxon>Metazoa</taxon>
        <taxon>Spiralia</taxon>
        <taxon>Lophotrochozoa</taxon>
        <taxon>Platyhelminthes</taxon>
        <taxon>Cestoda</taxon>
        <taxon>Eucestoda</taxon>
        <taxon>Cyclophyllidea</taxon>
        <taxon>Taeniidae</taxon>
        <taxon>Echinococcus</taxon>
        <taxon>Echinococcus granulosus group</taxon>
    </lineage>
</organism>
<dbReference type="EMBL" id="APAU02000122">
    <property type="protein sequence ID" value="EUB56269.1"/>
    <property type="molecule type" value="Genomic_DNA"/>
</dbReference>
<keyword evidence="3" id="KW-1185">Reference proteome</keyword>
<gene>
    <name evidence="2" type="ORF">EGR_08884</name>
</gene>
<evidence type="ECO:0000313" key="3">
    <source>
        <dbReference type="Proteomes" id="UP000019149"/>
    </source>
</evidence>
<dbReference type="AlphaFoldDB" id="W6US61"/>
<accession>W6US61</accession>
<dbReference type="CTD" id="36344599"/>
<evidence type="ECO:0000256" key="1">
    <source>
        <dbReference type="SAM" id="Phobius"/>
    </source>
</evidence>
<dbReference type="GeneID" id="36344599"/>
<feature type="transmembrane region" description="Helical" evidence="1">
    <location>
        <begin position="40"/>
        <end position="58"/>
    </location>
</feature>